<evidence type="ECO:0000313" key="1">
    <source>
        <dbReference type="EMBL" id="AWH84039.1"/>
    </source>
</evidence>
<gene>
    <name evidence="1" type="ORF">HYN59_02450</name>
</gene>
<accession>A0A2S1QUN3</accession>
<dbReference type="InterPro" id="IPR011050">
    <property type="entry name" value="Pectin_lyase_fold/virulence"/>
</dbReference>
<dbReference type="AlphaFoldDB" id="A0A2S1QUN3"/>
<dbReference type="Gene3D" id="2.160.20.10">
    <property type="entry name" value="Single-stranded right-handed beta-helix, Pectin lyase-like"/>
    <property type="match status" value="1"/>
</dbReference>
<dbReference type="EMBL" id="CP029186">
    <property type="protein sequence ID" value="AWH84039.1"/>
    <property type="molecule type" value="Genomic_DNA"/>
</dbReference>
<sequence length="593" mass="64494">MSYLNITVGNIAELKNYPVGTDEITAFVQAYTNRGDGGGGTFIFKRPLSGIATDDGGIFIAPTTQTSGHEGMWIRQFTGFIDVRFYGVMGENPSVDATDGFQAAINYAAKSTANYPANPFIYNKSNVVFVPNGEYKVKQLTLKTGVTLMGSSSEHTKIGVHPDSTADYLIQMAPGVNRSVNISGIWFVGNRVANFNPLTGKLIGGLNFTAQLDGNPDKVSGGLWESSIKNVLITNFTRHSLLFGGGGDEIDYQYNLMNQFITLENVFIEGVSDLKPDFPTFDIPNSLQIIGQNAQFSFTNCRVDSGPYKVAAGVPNYTINGINVYIGPLQNGIVSPCIITFNTCTFQFGEHAIFIQDSSNIKIDGCWFENLNRAIVAKGSSIDKTAKAINILNNYFLYSATPYKTVPNSGRVILAEFAHVNVHNNQVMDPRNNSGHTYFVSVENINNTIGINGSGNYFNNAPTNLGDTQGIKRNIDISNLTTTENLVTSKNDINLISSRMVILATGTSLKIVNEIKSNAVGGEFIIIQAVGGNIKFTELYNIRLGLLAGGTGQITLNNGRFALFAKIDGFYYSKSTPNGPKDFFDIYQLININ</sequence>
<protein>
    <recommendedName>
        <fullName evidence="3">Pectate lyase superfamily protein domain-containing protein</fullName>
    </recommendedName>
</protein>
<dbReference type="KEGG" id="falb:HYN59_02450"/>
<reference evidence="1 2" key="1">
    <citation type="submission" date="2018-04" db="EMBL/GenBank/DDBJ databases">
        <title>Genome sequencing of Flavobacterium sp. HYN0059.</title>
        <authorList>
            <person name="Yi H."/>
            <person name="Baek C."/>
        </authorList>
    </citation>
    <scope>NUCLEOTIDE SEQUENCE [LARGE SCALE GENOMIC DNA]</scope>
    <source>
        <strain evidence="1 2">HYN0059</strain>
    </source>
</reference>
<name>A0A2S1QUN3_9FLAO</name>
<evidence type="ECO:0000313" key="2">
    <source>
        <dbReference type="Proteomes" id="UP000244929"/>
    </source>
</evidence>
<dbReference type="RefSeq" id="WP_108776749.1">
    <property type="nucleotide sequence ID" value="NZ_CP029186.1"/>
</dbReference>
<keyword evidence="2" id="KW-1185">Reference proteome</keyword>
<dbReference type="Proteomes" id="UP000244929">
    <property type="component" value="Chromosome"/>
</dbReference>
<dbReference type="OrthoDB" id="1363918at2"/>
<dbReference type="InterPro" id="IPR012334">
    <property type="entry name" value="Pectin_lyas_fold"/>
</dbReference>
<proteinExistence type="predicted"/>
<dbReference type="SUPFAM" id="SSF51126">
    <property type="entry name" value="Pectin lyase-like"/>
    <property type="match status" value="1"/>
</dbReference>
<organism evidence="1 2">
    <name type="scientific">Flavobacterium album</name>
    <dbReference type="NCBI Taxonomy" id="2175091"/>
    <lineage>
        <taxon>Bacteria</taxon>
        <taxon>Pseudomonadati</taxon>
        <taxon>Bacteroidota</taxon>
        <taxon>Flavobacteriia</taxon>
        <taxon>Flavobacteriales</taxon>
        <taxon>Flavobacteriaceae</taxon>
        <taxon>Flavobacterium</taxon>
    </lineage>
</organism>
<evidence type="ECO:0008006" key="3">
    <source>
        <dbReference type="Google" id="ProtNLM"/>
    </source>
</evidence>